<evidence type="ECO:0000313" key="1">
    <source>
        <dbReference type="EMBL" id="KAI9382303.1"/>
    </source>
</evidence>
<gene>
    <name evidence="1" type="ORF">POPTR_014G116900v4</name>
</gene>
<evidence type="ECO:0000313" key="2">
    <source>
        <dbReference type="Proteomes" id="UP000006729"/>
    </source>
</evidence>
<comment type="caution">
    <text evidence="1">The sequence shown here is derived from an EMBL/GenBank/DDBJ whole genome shotgun (WGS) entry which is preliminary data.</text>
</comment>
<reference evidence="1 2" key="1">
    <citation type="journal article" date="2006" name="Science">
        <title>The genome of black cottonwood, Populus trichocarpa (Torr. &amp; Gray).</title>
        <authorList>
            <person name="Tuskan G.A."/>
            <person name="Difazio S."/>
            <person name="Jansson S."/>
            <person name="Bohlmann J."/>
            <person name="Grigoriev I."/>
            <person name="Hellsten U."/>
            <person name="Putnam N."/>
            <person name="Ralph S."/>
            <person name="Rombauts S."/>
            <person name="Salamov A."/>
            <person name="Schein J."/>
            <person name="Sterck L."/>
            <person name="Aerts A."/>
            <person name="Bhalerao R.R."/>
            <person name="Bhalerao R.P."/>
            <person name="Blaudez D."/>
            <person name="Boerjan W."/>
            <person name="Brun A."/>
            <person name="Brunner A."/>
            <person name="Busov V."/>
            <person name="Campbell M."/>
            <person name="Carlson J."/>
            <person name="Chalot M."/>
            <person name="Chapman J."/>
            <person name="Chen G.L."/>
            <person name="Cooper D."/>
            <person name="Coutinho P.M."/>
            <person name="Couturier J."/>
            <person name="Covert S."/>
            <person name="Cronk Q."/>
            <person name="Cunningham R."/>
            <person name="Davis J."/>
            <person name="Degroeve S."/>
            <person name="Dejardin A."/>
            <person name="Depamphilis C."/>
            <person name="Detter J."/>
            <person name="Dirks B."/>
            <person name="Dubchak I."/>
            <person name="Duplessis S."/>
            <person name="Ehlting J."/>
            <person name="Ellis B."/>
            <person name="Gendler K."/>
            <person name="Goodstein D."/>
            <person name="Gribskov M."/>
            <person name="Grimwood J."/>
            <person name="Groover A."/>
            <person name="Gunter L."/>
            <person name="Hamberger B."/>
            <person name="Heinze B."/>
            <person name="Helariutta Y."/>
            <person name="Henrissat B."/>
            <person name="Holligan D."/>
            <person name="Holt R."/>
            <person name="Huang W."/>
            <person name="Islam-Faridi N."/>
            <person name="Jones S."/>
            <person name="Jones-Rhoades M."/>
            <person name="Jorgensen R."/>
            <person name="Joshi C."/>
            <person name="Kangasjarvi J."/>
            <person name="Karlsson J."/>
            <person name="Kelleher C."/>
            <person name="Kirkpatrick R."/>
            <person name="Kirst M."/>
            <person name="Kohler A."/>
            <person name="Kalluri U."/>
            <person name="Larimer F."/>
            <person name="Leebens-Mack J."/>
            <person name="Leple J.C."/>
            <person name="Locascio P."/>
            <person name="Lou Y."/>
            <person name="Lucas S."/>
            <person name="Martin F."/>
            <person name="Montanini B."/>
            <person name="Napoli C."/>
            <person name="Nelson D.R."/>
            <person name="Nelson C."/>
            <person name="Nieminen K."/>
            <person name="Nilsson O."/>
            <person name="Pereda V."/>
            <person name="Peter G."/>
            <person name="Philippe R."/>
            <person name="Pilate G."/>
            <person name="Poliakov A."/>
            <person name="Razumovskaya J."/>
            <person name="Richardson P."/>
            <person name="Rinaldi C."/>
            <person name="Ritland K."/>
            <person name="Rouze P."/>
            <person name="Ryaboy D."/>
            <person name="Schmutz J."/>
            <person name="Schrader J."/>
            <person name="Segerman B."/>
            <person name="Shin H."/>
            <person name="Siddiqui A."/>
            <person name="Sterky F."/>
            <person name="Terry A."/>
            <person name="Tsai C.J."/>
            <person name="Uberbacher E."/>
            <person name="Unneberg P."/>
            <person name="Vahala J."/>
            <person name="Wall K."/>
            <person name="Wessler S."/>
            <person name="Yang G."/>
            <person name="Yin T."/>
            <person name="Douglas C."/>
            <person name="Marra M."/>
            <person name="Sandberg G."/>
            <person name="Van de Peer Y."/>
            <person name="Rokhsar D."/>
        </authorList>
    </citation>
    <scope>NUCLEOTIDE SEQUENCE [LARGE SCALE GENOMIC DNA]</scope>
    <source>
        <strain evidence="2">cv. Nisqually</strain>
    </source>
</reference>
<proteinExistence type="predicted"/>
<sequence>MDLIMRETYANPKTCFFQVLFQPYFFDSFVIIFVVMVFLAALDFWILVALRWWNEQGESVSQSLARLNKKDSWLFWWTLFLNVHAAAWVIIGIFSVKRFEADYVLVVAVCASLGIANIVGFTKCRKASAGDQISTESKYHSVLTSRVVLKFMLIGKIVTYYCDHQNRERHFS</sequence>
<protein>
    <submittedName>
        <fullName evidence="1">Uncharacterized protein</fullName>
    </submittedName>
</protein>
<keyword evidence="2" id="KW-1185">Reference proteome</keyword>
<dbReference type="EMBL" id="CM009303">
    <property type="protein sequence ID" value="KAI9382303.1"/>
    <property type="molecule type" value="Genomic_DNA"/>
</dbReference>
<accession>A0ACC0RYG9</accession>
<dbReference type="Proteomes" id="UP000006729">
    <property type="component" value="Chromosome 14"/>
</dbReference>
<name>A0ACC0RYG9_POPTR</name>
<organism evidence="1 2">
    <name type="scientific">Populus trichocarpa</name>
    <name type="common">Western balsam poplar</name>
    <name type="synonym">Populus balsamifera subsp. trichocarpa</name>
    <dbReference type="NCBI Taxonomy" id="3694"/>
    <lineage>
        <taxon>Eukaryota</taxon>
        <taxon>Viridiplantae</taxon>
        <taxon>Streptophyta</taxon>
        <taxon>Embryophyta</taxon>
        <taxon>Tracheophyta</taxon>
        <taxon>Spermatophyta</taxon>
        <taxon>Magnoliopsida</taxon>
        <taxon>eudicotyledons</taxon>
        <taxon>Gunneridae</taxon>
        <taxon>Pentapetalae</taxon>
        <taxon>rosids</taxon>
        <taxon>fabids</taxon>
        <taxon>Malpighiales</taxon>
        <taxon>Salicaceae</taxon>
        <taxon>Saliceae</taxon>
        <taxon>Populus</taxon>
    </lineage>
</organism>